<dbReference type="RefSeq" id="WP_158435221.1">
    <property type="nucleotide sequence ID" value="NZ_CP007536.1"/>
</dbReference>
<protein>
    <submittedName>
        <fullName evidence="1">Uncharacterized protein</fullName>
    </submittedName>
</protein>
<proteinExistence type="predicted"/>
<dbReference type="GeneID" id="74947646"/>
<dbReference type="AlphaFoldDB" id="A0A060HJC5"/>
<organism evidence="1 2">
    <name type="scientific">Nitrososphaera viennensis EN76</name>
    <dbReference type="NCBI Taxonomy" id="926571"/>
    <lineage>
        <taxon>Archaea</taxon>
        <taxon>Nitrososphaerota</taxon>
        <taxon>Nitrososphaeria</taxon>
        <taxon>Nitrososphaerales</taxon>
        <taxon>Nitrososphaeraceae</taxon>
        <taxon>Nitrososphaera</taxon>
    </lineage>
</organism>
<keyword evidence="2" id="KW-1185">Reference proteome</keyword>
<dbReference type="KEGG" id="nvn:NVIE_024060"/>
<sequence length="47" mass="5585">MTEQNEIKISSISIDEPTIRKVMGYYRIENHDEFARYIKSLGIEHND</sequence>
<dbReference type="EMBL" id="CP007536">
    <property type="protein sequence ID" value="AIC16669.1"/>
    <property type="molecule type" value="Genomic_DNA"/>
</dbReference>
<name>A0A060HJC5_9ARCH</name>
<dbReference type="HOGENOM" id="CLU_3163263_0_0_2"/>
<dbReference type="Proteomes" id="UP000027093">
    <property type="component" value="Chromosome"/>
</dbReference>
<evidence type="ECO:0000313" key="2">
    <source>
        <dbReference type="Proteomes" id="UP000027093"/>
    </source>
</evidence>
<accession>A0A060HJC5</accession>
<reference evidence="1 2" key="1">
    <citation type="journal article" date="2014" name="Int. J. Syst. Evol. Microbiol.">
        <title>Nitrososphaera viennensis gen. nov., sp. nov., an aerobic and mesophilic, ammonia-oxidizing archaeon from soil and a member of the archaeal phylum Thaumarchaeota.</title>
        <authorList>
            <person name="Stieglmeier M."/>
            <person name="Klingl A."/>
            <person name="Alves R.J."/>
            <person name="Rittmann S.K."/>
            <person name="Melcher M."/>
            <person name="Leisch N."/>
            <person name="Schleper C."/>
        </authorList>
    </citation>
    <scope>NUCLEOTIDE SEQUENCE [LARGE SCALE GENOMIC DNA]</scope>
    <source>
        <strain evidence="1">EN76</strain>
    </source>
</reference>
<gene>
    <name evidence="1" type="ORF">NVIE_024060</name>
</gene>
<evidence type="ECO:0000313" key="1">
    <source>
        <dbReference type="EMBL" id="AIC16669.1"/>
    </source>
</evidence>